<gene>
    <name evidence="1" type="ORF">FB381_3360</name>
</gene>
<comment type="caution">
    <text evidence="1">The sequence shown here is derived from an EMBL/GenBank/DDBJ whole genome shotgun (WGS) entry which is preliminary data.</text>
</comment>
<keyword evidence="2" id="KW-1185">Reference proteome</keyword>
<protein>
    <recommendedName>
        <fullName evidence="3">Helix-turn-helix protein</fullName>
    </recommendedName>
</protein>
<reference evidence="1 2" key="1">
    <citation type="submission" date="2019-06" db="EMBL/GenBank/DDBJ databases">
        <title>Sequencing the genomes of 1000 actinobacteria strains.</title>
        <authorList>
            <person name="Klenk H.-P."/>
        </authorList>
    </citation>
    <scope>NUCLEOTIDE SEQUENCE [LARGE SCALE GENOMIC DNA]</scope>
    <source>
        <strain evidence="1 2">DSM 25218</strain>
    </source>
</reference>
<sequence>MQTQKPDRDTQEVIDFLGRSVAVSGLSQAAFARALGTSAPRMSTYLSGATRPSAWFCVRARRLAEALAAASERRLMSAPATAAEIKRALQAGEAAWAWRMLLQGRDHLRLMLIDPLYSDLDLTDSWEAFPGTTGDDGFDALMAALAFHEFDEAGRPAPGWTRIEPLQEEWRPPHPFLSPERVVARTPDWLRRLHIYVPERDLATA</sequence>
<accession>A0A543AA20</accession>
<evidence type="ECO:0000313" key="2">
    <source>
        <dbReference type="Proteomes" id="UP000320209"/>
    </source>
</evidence>
<dbReference type="OrthoDB" id="4860911at2"/>
<dbReference type="InterPro" id="IPR001387">
    <property type="entry name" value="Cro/C1-type_HTH"/>
</dbReference>
<organism evidence="1 2">
    <name type="scientific">Nocardioides albertanoniae</name>
    <dbReference type="NCBI Taxonomy" id="1175486"/>
    <lineage>
        <taxon>Bacteria</taxon>
        <taxon>Bacillati</taxon>
        <taxon>Actinomycetota</taxon>
        <taxon>Actinomycetes</taxon>
        <taxon>Propionibacteriales</taxon>
        <taxon>Nocardioidaceae</taxon>
        <taxon>Nocardioides</taxon>
    </lineage>
</organism>
<dbReference type="GO" id="GO:0003677">
    <property type="term" value="F:DNA binding"/>
    <property type="evidence" value="ECO:0007669"/>
    <property type="project" value="InterPro"/>
</dbReference>
<evidence type="ECO:0000313" key="1">
    <source>
        <dbReference type="EMBL" id="TQL69453.1"/>
    </source>
</evidence>
<dbReference type="SUPFAM" id="SSF47413">
    <property type="entry name" value="lambda repressor-like DNA-binding domains"/>
    <property type="match status" value="1"/>
</dbReference>
<dbReference type="EMBL" id="VFOV01000001">
    <property type="protein sequence ID" value="TQL69453.1"/>
    <property type="molecule type" value="Genomic_DNA"/>
</dbReference>
<dbReference type="CDD" id="cd00093">
    <property type="entry name" value="HTH_XRE"/>
    <property type="match status" value="1"/>
</dbReference>
<dbReference type="RefSeq" id="WP_141781326.1">
    <property type="nucleotide sequence ID" value="NZ_VFOV01000001.1"/>
</dbReference>
<dbReference type="InterPro" id="IPR010982">
    <property type="entry name" value="Lambda_DNA-bd_dom_sf"/>
</dbReference>
<dbReference type="AlphaFoldDB" id="A0A543AA20"/>
<evidence type="ECO:0008006" key="3">
    <source>
        <dbReference type="Google" id="ProtNLM"/>
    </source>
</evidence>
<name>A0A543AA20_9ACTN</name>
<proteinExistence type="predicted"/>
<dbReference type="Proteomes" id="UP000320209">
    <property type="component" value="Unassembled WGS sequence"/>
</dbReference>